<feature type="transmembrane region" description="Helical" evidence="6">
    <location>
        <begin position="235"/>
        <end position="260"/>
    </location>
</feature>
<dbReference type="PROSITE" id="PS50850">
    <property type="entry name" value="MFS"/>
    <property type="match status" value="1"/>
</dbReference>
<feature type="transmembrane region" description="Helical" evidence="6">
    <location>
        <begin position="355"/>
        <end position="378"/>
    </location>
</feature>
<keyword evidence="2" id="KW-0813">Transport</keyword>
<dbReference type="EMBL" id="QZAA01000213">
    <property type="protein sequence ID" value="RQD74222.1"/>
    <property type="molecule type" value="Genomic_DNA"/>
</dbReference>
<dbReference type="AlphaFoldDB" id="A0A424YBQ6"/>
<dbReference type="GO" id="GO:0005886">
    <property type="term" value="C:plasma membrane"/>
    <property type="evidence" value="ECO:0007669"/>
    <property type="project" value="UniProtKB-SubCell"/>
</dbReference>
<evidence type="ECO:0000256" key="3">
    <source>
        <dbReference type="ARBA" id="ARBA00022692"/>
    </source>
</evidence>
<feature type="transmembrane region" description="Helical" evidence="6">
    <location>
        <begin position="50"/>
        <end position="66"/>
    </location>
</feature>
<dbReference type="Proteomes" id="UP000285138">
    <property type="component" value="Unassembled WGS sequence"/>
</dbReference>
<protein>
    <submittedName>
        <fullName evidence="8">MFS transporter</fullName>
    </submittedName>
</protein>
<dbReference type="PANTHER" id="PTHR11360:SF304">
    <property type="entry name" value="MFS DOMAIN-CONTAINING PROTEIN"/>
    <property type="match status" value="1"/>
</dbReference>
<keyword evidence="4 6" id="KW-1133">Transmembrane helix</keyword>
<evidence type="ECO:0000256" key="6">
    <source>
        <dbReference type="SAM" id="Phobius"/>
    </source>
</evidence>
<dbReference type="PANTHER" id="PTHR11360">
    <property type="entry name" value="MONOCARBOXYLATE TRANSPORTER"/>
    <property type="match status" value="1"/>
</dbReference>
<evidence type="ECO:0000256" key="5">
    <source>
        <dbReference type="ARBA" id="ARBA00023136"/>
    </source>
</evidence>
<dbReference type="GO" id="GO:0022857">
    <property type="term" value="F:transmembrane transporter activity"/>
    <property type="evidence" value="ECO:0007669"/>
    <property type="project" value="InterPro"/>
</dbReference>
<dbReference type="InterPro" id="IPR020846">
    <property type="entry name" value="MFS_dom"/>
</dbReference>
<dbReference type="Gene3D" id="1.20.1250.20">
    <property type="entry name" value="MFS general substrate transporter like domains"/>
    <property type="match status" value="2"/>
</dbReference>
<evidence type="ECO:0000313" key="8">
    <source>
        <dbReference type="EMBL" id="RQD74222.1"/>
    </source>
</evidence>
<reference evidence="8 9" key="1">
    <citation type="submission" date="2018-08" db="EMBL/GenBank/DDBJ databases">
        <title>The metabolism and importance of syntrophic acetate oxidation coupled to methane or sulfide production in haloalkaline environments.</title>
        <authorList>
            <person name="Timmers P.H.A."/>
            <person name="Vavourakis C.D."/>
            <person name="Sorokin D.Y."/>
            <person name="Sinninghe Damste J.S."/>
            <person name="Muyzer G."/>
            <person name="Stams A.J.M."/>
            <person name="Plugge C.M."/>
        </authorList>
    </citation>
    <scope>NUCLEOTIDE SEQUENCE [LARGE SCALE GENOMIC DNA]</scope>
    <source>
        <strain evidence="8">MSAO_Bac1</strain>
    </source>
</reference>
<keyword evidence="5 6" id="KW-0472">Membrane</keyword>
<feature type="transmembrane region" description="Helical" evidence="6">
    <location>
        <begin position="266"/>
        <end position="286"/>
    </location>
</feature>
<accession>A0A424YBQ6</accession>
<dbReference type="InterPro" id="IPR011701">
    <property type="entry name" value="MFS"/>
</dbReference>
<feature type="transmembrane region" description="Helical" evidence="6">
    <location>
        <begin position="12"/>
        <end position="30"/>
    </location>
</feature>
<evidence type="ECO:0000313" key="9">
    <source>
        <dbReference type="Proteomes" id="UP000285138"/>
    </source>
</evidence>
<feature type="transmembrane region" description="Helical" evidence="6">
    <location>
        <begin position="322"/>
        <end position="343"/>
    </location>
</feature>
<sequence length="421" mass="44663">MTAAAQDNRGWIVTFSGTLVNTFIGILYSWSVFARFLQENFGFTSTESQIPYMIACGVFAIMMIPGGRAQDRLGPTKVITAGGLCTGIGFIGSSFITTLTGLSIFFGIVFGTAMGLVYTSATPAAVKWFGPEKRGLISGLVVAGFGGASIYTAPLAEWLILSFGVEQAFLILGIAFAIVTVLVAQLIKNPPEGYVPPTTAAPPPEVKKKEEEMKEARKVRADYEWHEMVKTPQFFGLWFMFCFASLAGLLIIGHLAVISVEQAGSALGFLLVAILGLFNAGGRVVAGIVSDKIGRINTMLLVFGIQMINFLCFQFYVTEPLLLLGTAVCGAAYGANLTVFPATTADLFGTKNLGLNYGLVFSSWGVGGVFGGLIGGLVRDATGTYLTAYLIAAGLLLVCIILTFFTRKPPAAVYEEEGVGA</sequence>
<feature type="transmembrane region" description="Helical" evidence="6">
    <location>
        <begin position="168"/>
        <end position="187"/>
    </location>
</feature>
<feature type="transmembrane region" description="Helical" evidence="6">
    <location>
        <begin position="136"/>
        <end position="156"/>
    </location>
</feature>
<comment type="subcellular location">
    <subcellularLocation>
        <location evidence="1">Cell membrane</location>
        <topology evidence="1">Multi-pass membrane protein</topology>
    </subcellularLocation>
</comment>
<evidence type="ECO:0000256" key="1">
    <source>
        <dbReference type="ARBA" id="ARBA00004651"/>
    </source>
</evidence>
<organism evidence="8 9">
    <name type="scientific">Candidatus Syntrophonatronum acetioxidans</name>
    <dbReference type="NCBI Taxonomy" id="1795816"/>
    <lineage>
        <taxon>Bacteria</taxon>
        <taxon>Bacillati</taxon>
        <taxon>Bacillota</taxon>
        <taxon>Clostridia</taxon>
        <taxon>Eubacteriales</taxon>
        <taxon>Syntrophomonadaceae</taxon>
        <taxon>Candidatus Syntrophonatronum</taxon>
    </lineage>
</organism>
<feature type="transmembrane region" description="Helical" evidence="6">
    <location>
        <begin position="298"/>
        <end position="316"/>
    </location>
</feature>
<dbReference type="InterPro" id="IPR036259">
    <property type="entry name" value="MFS_trans_sf"/>
</dbReference>
<dbReference type="SUPFAM" id="SSF103473">
    <property type="entry name" value="MFS general substrate transporter"/>
    <property type="match status" value="1"/>
</dbReference>
<proteinExistence type="predicted"/>
<comment type="caution">
    <text evidence="8">The sequence shown here is derived from an EMBL/GenBank/DDBJ whole genome shotgun (WGS) entry which is preliminary data.</text>
</comment>
<evidence type="ECO:0000256" key="4">
    <source>
        <dbReference type="ARBA" id="ARBA00022989"/>
    </source>
</evidence>
<evidence type="ECO:0000259" key="7">
    <source>
        <dbReference type="PROSITE" id="PS50850"/>
    </source>
</evidence>
<dbReference type="CDD" id="cd17353">
    <property type="entry name" value="MFS_OFA_like"/>
    <property type="match status" value="1"/>
</dbReference>
<keyword evidence="3 6" id="KW-0812">Transmembrane</keyword>
<dbReference type="InterPro" id="IPR050327">
    <property type="entry name" value="Proton-linked_MCT"/>
</dbReference>
<feature type="transmembrane region" description="Helical" evidence="6">
    <location>
        <begin position="384"/>
        <end position="405"/>
    </location>
</feature>
<gene>
    <name evidence="8" type="ORF">D5R97_08130</name>
</gene>
<evidence type="ECO:0000256" key="2">
    <source>
        <dbReference type="ARBA" id="ARBA00022448"/>
    </source>
</evidence>
<feature type="domain" description="Major facilitator superfamily (MFS) profile" evidence="7">
    <location>
        <begin position="9"/>
        <end position="411"/>
    </location>
</feature>
<name>A0A424YBQ6_9FIRM</name>
<dbReference type="Pfam" id="PF07690">
    <property type="entry name" value="MFS_1"/>
    <property type="match status" value="1"/>
</dbReference>